<feature type="chain" id="PRO_5013118689" evidence="2">
    <location>
        <begin position="26"/>
        <end position="305"/>
    </location>
</feature>
<gene>
    <name evidence="3" type="ORF">BWK73_15660</name>
</gene>
<protein>
    <submittedName>
        <fullName evidence="3">Uncharacterized protein</fullName>
    </submittedName>
</protein>
<evidence type="ECO:0000256" key="2">
    <source>
        <dbReference type="SAM" id="SignalP"/>
    </source>
</evidence>
<evidence type="ECO:0000256" key="1">
    <source>
        <dbReference type="SAM" id="MobiDB-lite"/>
    </source>
</evidence>
<evidence type="ECO:0000313" key="3">
    <source>
        <dbReference type="EMBL" id="OQX12178.1"/>
    </source>
</evidence>
<dbReference type="AlphaFoldDB" id="A0A1Y1QSA9"/>
<feature type="region of interest" description="Disordered" evidence="1">
    <location>
        <begin position="26"/>
        <end position="61"/>
    </location>
</feature>
<dbReference type="Proteomes" id="UP000192491">
    <property type="component" value="Unassembled WGS sequence"/>
</dbReference>
<accession>A0A1Y1QSA9</accession>
<comment type="caution">
    <text evidence="3">The sequence shown here is derived from an EMBL/GenBank/DDBJ whole genome shotgun (WGS) entry which is preliminary data.</text>
</comment>
<feature type="signal peptide" evidence="2">
    <location>
        <begin position="1"/>
        <end position="25"/>
    </location>
</feature>
<reference evidence="3 4" key="1">
    <citation type="submission" date="2017-01" db="EMBL/GenBank/DDBJ databases">
        <title>Novel large sulfur bacteria in the metagenomes of groundwater-fed chemosynthetic microbial mats in the Lake Huron basin.</title>
        <authorList>
            <person name="Sharrar A.M."/>
            <person name="Flood B.E."/>
            <person name="Bailey J.V."/>
            <person name="Jones D.S."/>
            <person name="Biddanda B."/>
            <person name="Ruberg S.A."/>
            <person name="Marcus D.N."/>
            <person name="Dick G.J."/>
        </authorList>
    </citation>
    <scope>NUCLEOTIDE SEQUENCE [LARGE SCALE GENOMIC DNA]</scope>
    <source>
        <strain evidence="3">A8</strain>
    </source>
</reference>
<dbReference type="PROSITE" id="PS51257">
    <property type="entry name" value="PROKAR_LIPOPROTEIN"/>
    <property type="match status" value="1"/>
</dbReference>
<feature type="compositionally biased region" description="Low complexity" evidence="1">
    <location>
        <begin position="37"/>
        <end position="59"/>
    </location>
</feature>
<dbReference type="EMBL" id="MTEJ01000071">
    <property type="protein sequence ID" value="OQX12178.1"/>
    <property type="molecule type" value="Genomic_DNA"/>
</dbReference>
<name>A0A1Y1QSA9_9GAMM</name>
<evidence type="ECO:0000313" key="4">
    <source>
        <dbReference type="Proteomes" id="UP000192491"/>
    </source>
</evidence>
<keyword evidence="2" id="KW-0732">Signal</keyword>
<sequence>MLRAKFLSVFCVIFVLFAVSGCSQQAVHDDDDDSPKKPSTAAKTPVKKPAAVKVPKASTGMPQLSQNELNLIAAKIFQNEGGGDYSNLVHWNDGEDFASMGIGHFTWYPAGRSARFGNTFPDLLTYLHSNGVQLPAWLQQARNTGAPWRTKAELIQAKQTGQIQELQNLLSQTRLLQAAYIVERARRAMPQLVNAAPAASRSRVAQNLNAVANTPGGWYALVDYVNFKGEGLQYYGGYKGQNWGLLQVLDEMTPSKPGQVALHEFANAASRVLQRRVRNSPPARNEARWLAGWSNRIDTYRNPGV</sequence>
<proteinExistence type="predicted"/>
<organism evidence="3 4">
    <name type="scientific">Thiothrix lacustris</name>
    <dbReference type="NCBI Taxonomy" id="525917"/>
    <lineage>
        <taxon>Bacteria</taxon>
        <taxon>Pseudomonadati</taxon>
        <taxon>Pseudomonadota</taxon>
        <taxon>Gammaproteobacteria</taxon>
        <taxon>Thiotrichales</taxon>
        <taxon>Thiotrichaceae</taxon>
        <taxon>Thiothrix</taxon>
    </lineage>
</organism>